<reference evidence="1" key="1">
    <citation type="journal article" date="2014" name="Front. Microbiol.">
        <title>High frequency of phylogenetically diverse reductive dehalogenase-homologous genes in deep subseafloor sedimentary metagenomes.</title>
        <authorList>
            <person name="Kawai M."/>
            <person name="Futagami T."/>
            <person name="Toyoda A."/>
            <person name="Takaki Y."/>
            <person name="Nishi S."/>
            <person name="Hori S."/>
            <person name="Arai W."/>
            <person name="Tsubouchi T."/>
            <person name="Morono Y."/>
            <person name="Uchiyama I."/>
            <person name="Ito T."/>
            <person name="Fujiyama A."/>
            <person name="Inagaki F."/>
            <person name="Takami H."/>
        </authorList>
    </citation>
    <scope>NUCLEOTIDE SEQUENCE</scope>
    <source>
        <strain evidence="1">Expedition CK06-06</strain>
    </source>
</reference>
<protein>
    <submittedName>
        <fullName evidence="1">Uncharacterized protein</fullName>
    </submittedName>
</protein>
<dbReference type="AlphaFoldDB" id="X1M0G3"/>
<evidence type="ECO:0000313" key="1">
    <source>
        <dbReference type="EMBL" id="GAI08165.1"/>
    </source>
</evidence>
<dbReference type="EMBL" id="BARV01006111">
    <property type="protein sequence ID" value="GAI08165.1"/>
    <property type="molecule type" value="Genomic_DNA"/>
</dbReference>
<comment type="caution">
    <text evidence="1">The sequence shown here is derived from an EMBL/GenBank/DDBJ whole genome shotgun (WGS) entry which is preliminary data.</text>
</comment>
<gene>
    <name evidence="1" type="ORF">S06H3_12490</name>
</gene>
<accession>X1M0G3</accession>
<name>X1M0G3_9ZZZZ</name>
<organism evidence="1">
    <name type="scientific">marine sediment metagenome</name>
    <dbReference type="NCBI Taxonomy" id="412755"/>
    <lineage>
        <taxon>unclassified sequences</taxon>
        <taxon>metagenomes</taxon>
        <taxon>ecological metagenomes</taxon>
    </lineage>
</organism>
<proteinExistence type="predicted"/>
<sequence length="62" mass="7482">MSLKDLLKQIYNYLDSVRKPFDKEDRIFLIRRAIDLVEDGLRWKDIKNELKHSLARYEEEGG</sequence>